<dbReference type="Proteomes" id="UP001063782">
    <property type="component" value="Chromosome"/>
</dbReference>
<feature type="compositionally biased region" description="Low complexity" evidence="1">
    <location>
        <begin position="77"/>
        <end position="90"/>
    </location>
</feature>
<feature type="region of interest" description="Disordered" evidence="1">
    <location>
        <begin position="119"/>
        <end position="182"/>
    </location>
</feature>
<keyword evidence="4" id="KW-1185">Reference proteome</keyword>
<accession>A0ABY6F679</accession>
<feature type="region of interest" description="Disordered" evidence="1">
    <location>
        <begin position="77"/>
        <end position="100"/>
    </location>
</feature>
<evidence type="ECO:0000313" key="3">
    <source>
        <dbReference type="EMBL" id="UXZ05594.1"/>
    </source>
</evidence>
<dbReference type="EMBL" id="CP089977">
    <property type="protein sequence ID" value="UXZ05594.1"/>
    <property type="molecule type" value="Genomic_DNA"/>
</dbReference>
<feature type="chain" id="PRO_5047430087" evidence="2">
    <location>
        <begin position="32"/>
        <end position="182"/>
    </location>
</feature>
<evidence type="ECO:0000256" key="1">
    <source>
        <dbReference type="SAM" id="MobiDB-lite"/>
    </source>
</evidence>
<feature type="compositionally biased region" description="Low complexity" evidence="1">
    <location>
        <begin position="119"/>
        <end position="162"/>
    </location>
</feature>
<proteinExistence type="predicted"/>
<feature type="compositionally biased region" description="Gly residues" evidence="1">
    <location>
        <begin position="172"/>
        <end position="182"/>
    </location>
</feature>
<gene>
    <name evidence="3" type="ORF">LU297_03905</name>
</gene>
<protein>
    <submittedName>
        <fullName evidence="3">Uncharacterized protein</fullName>
    </submittedName>
</protein>
<sequence>MTTSSRRSAQISLVLLGTAGLGLTACSPEQAATPAPVTQEQTTVSQNAQPTYSSPEAQALQEQAAALQAQAAQLEEQALQTAQAEQTDQASADNGSGVGTMLGAAAAGAAAGYLASKAANNRATAAAQTAQTPTTTQQPVQSQAATNANNQKAAAAQNSQDARTGTNRSGFGATGGATGAGS</sequence>
<organism evidence="3 4">
    <name type="scientific">Moraxella nasicaprae</name>
    <dbReference type="NCBI Taxonomy" id="2904122"/>
    <lineage>
        <taxon>Bacteria</taxon>
        <taxon>Pseudomonadati</taxon>
        <taxon>Pseudomonadota</taxon>
        <taxon>Gammaproteobacteria</taxon>
        <taxon>Moraxellales</taxon>
        <taxon>Moraxellaceae</taxon>
        <taxon>Moraxella</taxon>
    </lineage>
</organism>
<dbReference type="RefSeq" id="WP_263077105.1">
    <property type="nucleotide sequence ID" value="NZ_CP089977.1"/>
</dbReference>
<evidence type="ECO:0000313" key="4">
    <source>
        <dbReference type="Proteomes" id="UP001063782"/>
    </source>
</evidence>
<evidence type="ECO:0000256" key="2">
    <source>
        <dbReference type="SAM" id="SignalP"/>
    </source>
</evidence>
<feature type="compositionally biased region" description="Polar residues" evidence="1">
    <location>
        <begin position="36"/>
        <end position="55"/>
    </location>
</feature>
<feature type="signal peptide" evidence="2">
    <location>
        <begin position="1"/>
        <end position="31"/>
    </location>
</feature>
<dbReference type="PROSITE" id="PS51257">
    <property type="entry name" value="PROKAR_LIPOPROTEIN"/>
    <property type="match status" value="1"/>
</dbReference>
<feature type="region of interest" description="Disordered" evidence="1">
    <location>
        <begin position="30"/>
        <end position="64"/>
    </location>
</feature>
<reference evidence="3" key="1">
    <citation type="submission" date="2021-12" db="EMBL/GenBank/DDBJ databases">
        <title>taxonomy of Moraxella sp. ZY201224.</title>
        <authorList>
            <person name="Li F."/>
        </authorList>
    </citation>
    <scope>NUCLEOTIDE SEQUENCE</scope>
    <source>
        <strain evidence="3">ZY201224</strain>
    </source>
</reference>
<keyword evidence="2" id="KW-0732">Signal</keyword>
<name>A0ABY6F679_9GAMM</name>